<dbReference type="KEGG" id="ccro:CMC5_004570"/>
<dbReference type="EMBL" id="CP012159">
    <property type="protein sequence ID" value="AKT36344.1"/>
    <property type="molecule type" value="Genomic_DNA"/>
</dbReference>
<dbReference type="Proteomes" id="UP000067626">
    <property type="component" value="Chromosome"/>
</dbReference>
<evidence type="ECO:0000313" key="3">
    <source>
        <dbReference type="Proteomes" id="UP000067626"/>
    </source>
</evidence>
<sequence length="238" mass="25897">MHRSQQDTDLCAETADDLSTCSAARHAGTWPSTRERAARDVRRPQGEGRRVTRPRPSIRGALRCDPIAADAALHYTAYSPASLPRPGGAPARSMLSRALVEACGGISLSRLDFDEPAWAAPARRFDCSWTIALGGALCATHGLLRVRGQEVPTDLDALLAPVCSYRAPCRRRVPVVLRRPVAARGLRLPAPVVRRDVAPALRFLPVVPALRRRVDTAVVLRRGDAPVARFRVVVADLR</sequence>
<proteinExistence type="predicted"/>
<evidence type="ECO:0000313" key="2">
    <source>
        <dbReference type="EMBL" id="AKT36344.1"/>
    </source>
</evidence>
<organism evidence="2 3">
    <name type="scientific">Chondromyces crocatus</name>
    <dbReference type="NCBI Taxonomy" id="52"/>
    <lineage>
        <taxon>Bacteria</taxon>
        <taxon>Pseudomonadati</taxon>
        <taxon>Myxococcota</taxon>
        <taxon>Polyangia</taxon>
        <taxon>Polyangiales</taxon>
        <taxon>Polyangiaceae</taxon>
        <taxon>Chondromyces</taxon>
    </lineage>
</organism>
<reference evidence="2 3" key="1">
    <citation type="submission" date="2015-07" db="EMBL/GenBank/DDBJ databases">
        <title>Genome analysis of myxobacterium Chondromyces crocatus Cm c5 reveals a high potential for natural compound synthesis and the genetic basis for the loss of fruiting body formation.</title>
        <authorList>
            <person name="Zaburannyi N."/>
            <person name="Bunk B."/>
            <person name="Maier J."/>
            <person name="Overmann J."/>
            <person name="Mueller R."/>
        </authorList>
    </citation>
    <scope>NUCLEOTIDE SEQUENCE [LARGE SCALE GENOMIC DNA]</scope>
    <source>
        <strain evidence="2 3">Cm c5</strain>
    </source>
</reference>
<keyword evidence="3" id="KW-1185">Reference proteome</keyword>
<protein>
    <submittedName>
        <fullName evidence="2">Uncharacterized protein</fullName>
    </submittedName>
</protein>
<gene>
    <name evidence="2" type="ORF">CMC5_004570</name>
</gene>
<name>A0A0K1E665_CHOCO</name>
<feature type="region of interest" description="Disordered" evidence="1">
    <location>
        <begin position="25"/>
        <end position="54"/>
    </location>
</feature>
<accession>A0A0K1E665</accession>
<feature type="compositionally biased region" description="Basic and acidic residues" evidence="1">
    <location>
        <begin position="33"/>
        <end position="50"/>
    </location>
</feature>
<dbReference type="AlphaFoldDB" id="A0A0K1E665"/>
<evidence type="ECO:0000256" key="1">
    <source>
        <dbReference type="SAM" id="MobiDB-lite"/>
    </source>
</evidence>